<feature type="transmembrane region" description="Helical" evidence="9">
    <location>
        <begin position="215"/>
        <end position="233"/>
    </location>
</feature>
<dbReference type="InterPro" id="IPR039421">
    <property type="entry name" value="Type_1_exporter"/>
</dbReference>
<sequence length="642" mass="71804">MVTEKLPLQRDAFGREQAARSTSDSSLSAVEQERLRRERKIQDLLPDEEEAQEKTYDSRLVKRLMEYVVVYKREFVISLILIVVTSVMSVGTPWMIQRAIDEGIRAGNVGTLRFWTVLFLAAIALEWVASRARLTVMAYAGTRIVTDIRSQLFGHLHTLSMGFFNDYSVGRLMSRLISDVSVLQDFVTWSITGLARSAFILVGIIVAMLFLNWQLALVTFAVMPAMIALTNYFRRYVREAYRAARQRLSLINGFLNESITGIRVTKSFAREQANSRHFEDLNRSYFDANLRTTQLAAFFFPGVDFIGSLATALVVGLGGWLILGDQLTAGVLAAFVIWVERFFEPIRELSRRYYTFQAAMAASERLFALLDTEPDLNDAPQAFALPPIAGRVDLDNVHFNYKEDEPVLQGVTISAEPGERVALVGETGAGKSTVIRLIARFFDVTGGAVLIDGHDVRDVTQASLRAQLGIVLQDSFLFDGTIRDNIRYGRLDATDAEVEAATVAVGADEFIRKLPNGYDTQVGENGVNLSVGQRQIVSFARALLADPRILILDEATSSIDTTTERQIQAGLEQLLKGRTSFVIAHRLNTIVNSDKIVVLDQGQVLEEGSHEELLARHGRYHKLYTMQWAVESDPRARNYVLN</sequence>
<feature type="region of interest" description="Disordered" evidence="8">
    <location>
        <begin position="1"/>
        <end position="31"/>
    </location>
</feature>
<dbReference type="GO" id="GO:0005886">
    <property type="term" value="C:plasma membrane"/>
    <property type="evidence" value="ECO:0007669"/>
    <property type="project" value="UniProtKB-SubCell"/>
</dbReference>
<dbReference type="AlphaFoldDB" id="A0A6B0YSW4"/>
<organism evidence="12">
    <name type="scientific">Caldilineaceae bacterium SB0664_bin_27</name>
    <dbReference type="NCBI Taxonomy" id="2605260"/>
    <lineage>
        <taxon>Bacteria</taxon>
        <taxon>Bacillati</taxon>
        <taxon>Chloroflexota</taxon>
        <taxon>Caldilineae</taxon>
        <taxon>Caldilineales</taxon>
        <taxon>Caldilineaceae</taxon>
    </lineage>
</organism>
<dbReference type="InterPro" id="IPR003593">
    <property type="entry name" value="AAA+_ATPase"/>
</dbReference>
<evidence type="ECO:0000256" key="5">
    <source>
        <dbReference type="ARBA" id="ARBA00022840"/>
    </source>
</evidence>
<dbReference type="Gene3D" id="3.40.50.300">
    <property type="entry name" value="P-loop containing nucleotide triphosphate hydrolases"/>
    <property type="match status" value="1"/>
</dbReference>
<dbReference type="Pfam" id="PF00005">
    <property type="entry name" value="ABC_tran"/>
    <property type="match status" value="1"/>
</dbReference>
<evidence type="ECO:0000256" key="6">
    <source>
        <dbReference type="ARBA" id="ARBA00022989"/>
    </source>
</evidence>
<dbReference type="GO" id="GO:0015421">
    <property type="term" value="F:ABC-type oligopeptide transporter activity"/>
    <property type="evidence" value="ECO:0007669"/>
    <property type="project" value="TreeGrafter"/>
</dbReference>
<dbReference type="PROSITE" id="PS50893">
    <property type="entry name" value="ABC_TRANSPORTER_2"/>
    <property type="match status" value="1"/>
</dbReference>
<feature type="domain" description="ABC transporter" evidence="10">
    <location>
        <begin position="392"/>
        <end position="626"/>
    </location>
</feature>
<dbReference type="GO" id="GO:0005524">
    <property type="term" value="F:ATP binding"/>
    <property type="evidence" value="ECO:0007669"/>
    <property type="project" value="UniProtKB-KW"/>
</dbReference>
<evidence type="ECO:0000256" key="3">
    <source>
        <dbReference type="ARBA" id="ARBA00022692"/>
    </source>
</evidence>
<name>A0A6B0YSW4_9CHLR</name>
<dbReference type="CDD" id="cd18545">
    <property type="entry name" value="ABC_6TM_YknV_like"/>
    <property type="match status" value="1"/>
</dbReference>
<evidence type="ECO:0000256" key="1">
    <source>
        <dbReference type="ARBA" id="ARBA00004651"/>
    </source>
</evidence>
<dbReference type="Gene3D" id="1.20.1560.10">
    <property type="entry name" value="ABC transporter type 1, transmembrane domain"/>
    <property type="match status" value="1"/>
</dbReference>
<dbReference type="PANTHER" id="PTHR43394:SF1">
    <property type="entry name" value="ATP-BINDING CASSETTE SUB-FAMILY B MEMBER 10, MITOCHONDRIAL"/>
    <property type="match status" value="1"/>
</dbReference>
<feature type="transmembrane region" description="Helical" evidence="9">
    <location>
        <begin position="112"/>
        <end position="129"/>
    </location>
</feature>
<accession>A0A6B0YSW4</accession>
<feature type="transmembrane region" description="Helical" evidence="9">
    <location>
        <begin position="75"/>
        <end position="96"/>
    </location>
</feature>
<dbReference type="SUPFAM" id="SSF90123">
    <property type="entry name" value="ABC transporter transmembrane region"/>
    <property type="match status" value="1"/>
</dbReference>
<dbReference type="InterPro" id="IPR027417">
    <property type="entry name" value="P-loop_NTPase"/>
</dbReference>
<keyword evidence="5 12" id="KW-0067">ATP-binding</keyword>
<dbReference type="InterPro" id="IPR036640">
    <property type="entry name" value="ABC1_TM_sf"/>
</dbReference>
<dbReference type="Pfam" id="PF00664">
    <property type="entry name" value="ABC_membrane"/>
    <property type="match status" value="1"/>
</dbReference>
<feature type="transmembrane region" description="Helical" evidence="9">
    <location>
        <begin position="186"/>
        <end position="209"/>
    </location>
</feature>
<dbReference type="SUPFAM" id="SSF52540">
    <property type="entry name" value="P-loop containing nucleoside triphosphate hydrolases"/>
    <property type="match status" value="1"/>
</dbReference>
<dbReference type="PROSITE" id="PS50929">
    <property type="entry name" value="ABC_TM1F"/>
    <property type="match status" value="1"/>
</dbReference>
<dbReference type="CDD" id="cd03254">
    <property type="entry name" value="ABCC_Glucan_exporter_like"/>
    <property type="match status" value="1"/>
</dbReference>
<comment type="subcellular location">
    <subcellularLocation>
        <location evidence="1">Cell membrane</location>
        <topology evidence="1">Multi-pass membrane protein</topology>
    </subcellularLocation>
</comment>
<feature type="domain" description="ABC transmembrane type-1" evidence="11">
    <location>
        <begin position="76"/>
        <end position="358"/>
    </location>
</feature>
<dbReference type="SMART" id="SM00382">
    <property type="entry name" value="AAA"/>
    <property type="match status" value="1"/>
</dbReference>
<evidence type="ECO:0000256" key="2">
    <source>
        <dbReference type="ARBA" id="ARBA00022448"/>
    </source>
</evidence>
<keyword evidence="6 9" id="KW-1133">Transmembrane helix</keyword>
<keyword evidence="7 9" id="KW-0472">Membrane</keyword>
<evidence type="ECO:0000313" key="12">
    <source>
        <dbReference type="EMBL" id="MXY93119.1"/>
    </source>
</evidence>
<dbReference type="EMBL" id="VXRG01000058">
    <property type="protein sequence ID" value="MXY93119.1"/>
    <property type="molecule type" value="Genomic_DNA"/>
</dbReference>
<dbReference type="FunFam" id="3.40.50.300:FF:000287">
    <property type="entry name" value="Multidrug ABC transporter ATP-binding protein"/>
    <property type="match status" value="1"/>
</dbReference>
<dbReference type="InterPro" id="IPR011527">
    <property type="entry name" value="ABC1_TM_dom"/>
</dbReference>
<evidence type="ECO:0000259" key="10">
    <source>
        <dbReference type="PROSITE" id="PS50893"/>
    </source>
</evidence>
<dbReference type="PANTHER" id="PTHR43394">
    <property type="entry name" value="ATP-DEPENDENT PERMEASE MDL1, MITOCHONDRIAL"/>
    <property type="match status" value="1"/>
</dbReference>
<evidence type="ECO:0000256" key="9">
    <source>
        <dbReference type="SAM" id="Phobius"/>
    </source>
</evidence>
<reference evidence="12" key="1">
    <citation type="submission" date="2019-09" db="EMBL/GenBank/DDBJ databases">
        <title>Characterisation of the sponge microbiome using genome-centric metagenomics.</title>
        <authorList>
            <person name="Engelberts J.P."/>
            <person name="Robbins S.J."/>
            <person name="De Goeij J.M."/>
            <person name="Aranda M."/>
            <person name="Bell S.C."/>
            <person name="Webster N.S."/>
        </authorList>
    </citation>
    <scope>NUCLEOTIDE SEQUENCE</scope>
    <source>
        <strain evidence="12">SB0664_bin_27</strain>
    </source>
</reference>
<gene>
    <name evidence="12" type="ORF">F4Y42_06660</name>
</gene>
<keyword evidence="2" id="KW-0813">Transport</keyword>
<keyword evidence="4" id="KW-0547">Nucleotide-binding</keyword>
<feature type="compositionally biased region" description="Polar residues" evidence="8">
    <location>
        <begin position="19"/>
        <end position="29"/>
    </location>
</feature>
<dbReference type="GO" id="GO:0016887">
    <property type="term" value="F:ATP hydrolysis activity"/>
    <property type="evidence" value="ECO:0007669"/>
    <property type="project" value="InterPro"/>
</dbReference>
<proteinExistence type="predicted"/>
<evidence type="ECO:0000256" key="7">
    <source>
        <dbReference type="ARBA" id="ARBA00023136"/>
    </source>
</evidence>
<dbReference type="InterPro" id="IPR003439">
    <property type="entry name" value="ABC_transporter-like_ATP-bd"/>
</dbReference>
<evidence type="ECO:0000259" key="11">
    <source>
        <dbReference type="PROSITE" id="PS50929"/>
    </source>
</evidence>
<evidence type="ECO:0000256" key="4">
    <source>
        <dbReference type="ARBA" id="ARBA00022741"/>
    </source>
</evidence>
<keyword evidence="3 9" id="KW-0812">Transmembrane</keyword>
<evidence type="ECO:0000256" key="8">
    <source>
        <dbReference type="SAM" id="MobiDB-lite"/>
    </source>
</evidence>
<feature type="transmembrane region" description="Helical" evidence="9">
    <location>
        <begin position="295"/>
        <end position="321"/>
    </location>
</feature>
<protein>
    <submittedName>
        <fullName evidence="12">ABC transporter ATP-binding protein</fullName>
    </submittedName>
</protein>
<comment type="caution">
    <text evidence="12">The sequence shown here is derived from an EMBL/GenBank/DDBJ whole genome shotgun (WGS) entry which is preliminary data.</text>
</comment>